<keyword evidence="9" id="KW-0520">NAD</keyword>
<comment type="catalytic activity">
    <reaction evidence="11">
        <text>A + NADH + H(+) = AH2 + NAD(+)</text>
        <dbReference type="Rhea" id="RHEA:11356"/>
        <dbReference type="ChEBI" id="CHEBI:13193"/>
        <dbReference type="ChEBI" id="CHEBI:15378"/>
        <dbReference type="ChEBI" id="CHEBI:17499"/>
        <dbReference type="ChEBI" id="CHEBI:57540"/>
        <dbReference type="ChEBI" id="CHEBI:57945"/>
    </reaction>
</comment>
<dbReference type="EMBL" id="CATQJA010002632">
    <property type="protein sequence ID" value="CAJ0574734.1"/>
    <property type="molecule type" value="Genomic_DNA"/>
</dbReference>
<dbReference type="Gene3D" id="3.30.390.30">
    <property type="match status" value="1"/>
</dbReference>
<dbReference type="Gene3D" id="3.50.50.60">
    <property type="entry name" value="FAD/NAD(P)-binding domain"/>
    <property type="match status" value="2"/>
</dbReference>
<keyword evidence="10" id="KW-0496">Mitochondrion</keyword>
<feature type="transmembrane region" description="Helical" evidence="13">
    <location>
        <begin position="180"/>
        <end position="203"/>
    </location>
</feature>
<feature type="domain" description="FAD/NAD(P)-binding" evidence="14">
    <location>
        <begin position="772"/>
        <end position="1093"/>
    </location>
</feature>
<evidence type="ECO:0000256" key="4">
    <source>
        <dbReference type="ARBA" id="ARBA00022630"/>
    </source>
</evidence>
<feature type="domain" description="Mitochondrial apoptosis-inducing factor C-terminal" evidence="16">
    <location>
        <begin position="1150"/>
        <end position="1186"/>
    </location>
</feature>
<dbReference type="Pfam" id="PF03567">
    <property type="entry name" value="Sulfotransfer_2"/>
    <property type="match status" value="1"/>
</dbReference>
<dbReference type="GO" id="GO:0071949">
    <property type="term" value="F:FAD binding"/>
    <property type="evidence" value="ECO:0007669"/>
    <property type="project" value="TreeGrafter"/>
</dbReference>
<dbReference type="GO" id="GO:0005739">
    <property type="term" value="C:mitochondrion"/>
    <property type="evidence" value="ECO:0007669"/>
    <property type="project" value="UniProtKB-SubCell"/>
</dbReference>
<comment type="similarity">
    <text evidence="3">Belongs to the FAD-dependent oxidoreductase family.</text>
</comment>
<evidence type="ECO:0000256" key="1">
    <source>
        <dbReference type="ARBA" id="ARBA00001974"/>
    </source>
</evidence>
<feature type="transmembrane region" description="Helical" evidence="13">
    <location>
        <begin position="254"/>
        <end position="276"/>
    </location>
</feature>
<dbReference type="PANTHER" id="PTHR43557:SF4">
    <property type="entry name" value="APOPTOSIS-INDUCING FACTOR 1, MITOCHONDRIAL"/>
    <property type="match status" value="1"/>
</dbReference>
<dbReference type="GO" id="GO:0016020">
    <property type="term" value="C:membrane"/>
    <property type="evidence" value="ECO:0007669"/>
    <property type="project" value="InterPro"/>
</dbReference>
<feature type="transmembrane region" description="Helical" evidence="13">
    <location>
        <begin position="600"/>
        <end position="620"/>
    </location>
</feature>
<dbReference type="SUPFAM" id="SSF51905">
    <property type="entry name" value="FAD/NAD(P)-binding domain"/>
    <property type="match status" value="2"/>
</dbReference>
<keyword evidence="13" id="KW-1133">Transmembrane helix</keyword>
<dbReference type="InterPro" id="IPR005331">
    <property type="entry name" value="Sulfotransferase"/>
</dbReference>
<dbReference type="Pfam" id="PF07992">
    <property type="entry name" value="Pyr_redox_2"/>
    <property type="match status" value="1"/>
</dbReference>
<sequence>MAVLYQLAGLFFLLLVAYELFAIASVLFAIFKGKFCQQKSPIYIIAASNLLADFGMLTLHLVYFVPSLLFESYIFPKGINDNLTIFISSLFMFFWYQLSFSQILMAVNRLVVMCFSNVNVFTRRNTLIFAISTYSIAAVLAILSQYVLPCCRFSFDYFVFSYRYITIDGLMNYPNTFIDMPLNALSTTVCGCCYFSIVLWIFSINAKKGQGAAHSHETKLEIKYAKQFFIITIFYMNAWTSFRYLPVLIGGSNLYLYSFCSLNAMLSFGANGLVYYHTNSEIKKALNKRVSTTADSSSGKGESQKRNSNVTRDSDLPRANQTNLLIVQNIQVSDPESHKIVKYQKMFCPRDGPCNLVRPFVNFISRQMDKKWINYVLVRDPLERFISGFVHKCLRSSARGQNCYQCDDNITCLMENQYKSLKKISDTGIVPYLHTVEDSHFAPQNWNCELQAHYDDYKIFKYSHENIGAILESVFEDFANASVPVDVINDIRQQITGKKSYHATYDSEDVVKYRKMVQETPYLRELLVKMFYHDYVLFDYPLPELFIVLTSPALGGGHHDLPNPEPHVPQPLRHVEKDFFGRPQAPRITKDSHDHTGDDYASYVGAGVFVLLTVGAIALYTDVFGMNIKEGFLHAHHRPFTPAKETKSKPPPTEPESKPQPAAPQVKEEQPELAAAKVSAKEAPVVPLSKKADAVKQGHDKESTTTPIASSSGEPSIVEKIADAAKEEVRHVKELASEAVASVEAAVEKAAHKVDEALTLKSEELPDYIPYLLVGSGAAAYYASLTIRARDAEAKVLMIGSEPELPYNKPPLSKELWWYSDENARQTLTYKGLSGKMRDIYFESKGFYVPVNEIVKAKHGGVSLLKGVTVAKICPKEKKVVLEDGRSIRFGKCLLATGGQPKRLPVFEPVEKSDSVMYLKDVADYRRIDEACERGGTVSVVGGGFLGSELAYSIKRRYPKTRVVQIIQESGPLSGVLPNYLSAHTRGGLERSGVEVHTDSSIIAATKKSGEKLTLSLNDGRTISTDYVVVAVGSEPNVILASNDVHVDESLGGFLADAQLRVAPGIWCAGDSCAYDAGVLGRRRIEHWENAQITGRLAGENMTDGNRDFWFQSSYFTKVGPEMHINAVGDTDSKLNTVSIFADQEVGFPNKYHKGVVFYENGGKIVGCLLVNVFGAGLDIARRMIDEKRSVADAKELSKLFALWEQETSEEVKTEVKK</sequence>
<dbReference type="SUPFAM" id="SSF81321">
    <property type="entry name" value="Family A G protein-coupled receptor-like"/>
    <property type="match status" value="1"/>
</dbReference>
<dbReference type="Gene3D" id="1.20.1070.10">
    <property type="entry name" value="Rhodopsin 7-helix transmembrane proteins"/>
    <property type="match status" value="1"/>
</dbReference>
<dbReference type="SMART" id="SM01353">
    <property type="entry name" value="AIF_C"/>
    <property type="match status" value="1"/>
</dbReference>
<evidence type="ECO:0000256" key="3">
    <source>
        <dbReference type="ARBA" id="ARBA00006442"/>
    </source>
</evidence>
<dbReference type="InterPro" id="IPR036188">
    <property type="entry name" value="FAD/NAD-bd_sf"/>
</dbReference>
<dbReference type="GO" id="GO:0016174">
    <property type="term" value="F:NAD(P)H oxidase H2O2-forming activity"/>
    <property type="evidence" value="ECO:0007669"/>
    <property type="project" value="TreeGrafter"/>
</dbReference>
<evidence type="ECO:0000259" key="15">
    <source>
        <dbReference type="Pfam" id="PF10328"/>
    </source>
</evidence>
<feature type="region of interest" description="Disordered" evidence="12">
    <location>
        <begin position="639"/>
        <end position="714"/>
    </location>
</feature>
<feature type="region of interest" description="Disordered" evidence="12">
    <location>
        <begin position="293"/>
        <end position="316"/>
    </location>
</feature>
<feature type="non-terminal residue" evidence="17">
    <location>
        <position position="1"/>
    </location>
</feature>
<feature type="transmembrane region" description="Helical" evidence="13">
    <location>
        <begin position="6"/>
        <end position="30"/>
    </location>
</feature>
<evidence type="ECO:0000313" key="18">
    <source>
        <dbReference type="Proteomes" id="UP001177023"/>
    </source>
</evidence>
<evidence type="ECO:0000256" key="5">
    <source>
        <dbReference type="ARBA" id="ARBA00022703"/>
    </source>
</evidence>
<comment type="subcellular location">
    <subcellularLocation>
        <location evidence="2">Mitochondrion</location>
    </subcellularLocation>
</comment>
<evidence type="ECO:0000256" key="13">
    <source>
        <dbReference type="SAM" id="Phobius"/>
    </source>
</evidence>
<dbReference type="PANTHER" id="PTHR43557">
    <property type="entry name" value="APOPTOSIS-INDUCING FACTOR 1"/>
    <property type="match status" value="1"/>
</dbReference>
<evidence type="ECO:0000259" key="16">
    <source>
        <dbReference type="Pfam" id="PF14721"/>
    </source>
</evidence>
<evidence type="ECO:0000259" key="14">
    <source>
        <dbReference type="Pfam" id="PF07992"/>
    </source>
</evidence>
<protein>
    <submittedName>
        <fullName evidence="17">Uncharacterized protein</fullName>
    </submittedName>
</protein>
<name>A0AA36CUP7_9BILA</name>
<evidence type="ECO:0000256" key="8">
    <source>
        <dbReference type="ARBA" id="ARBA00023002"/>
    </source>
</evidence>
<keyword evidence="5" id="KW-0053">Apoptosis</keyword>
<keyword evidence="6" id="KW-0274">FAD</keyword>
<evidence type="ECO:0000256" key="6">
    <source>
        <dbReference type="ARBA" id="ARBA00022827"/>
    </source>
</evidence>
<feature type="transmembrane region" description="Helical" evidence="13">
    <location>
        <begin position="42"/>
        <end position="65"/>
    </location>
</feature>
<keyword evidence="13" id="KW-0812">Transmembrane</keyword>
<dbReference type="SUPFAM" id="SSF55424">
    <property type="entry name" value="FAD/NAD-linked reductases, dimerisation (C-terminal) domain"/>
    <property type="match status" value="1"/>
</dbReference>
<evidence type="ECO:0000256" key="9">
    <source>
        <dbReference type="ARBA" id="ARBA00023027"/>
    </source>
</evidence>
<dbReference type="Pfam" id="PF10328">
    <property type="entry name" value="7TM_GPCR_Srx"/>
    <property type="match status" value="1"/>
</dbReference>
<dbReference type="PRINTS" id="PR00411">
    <property type="entry name" value="PNDRDTASEI"/>
</dbReference>
<keyword evidence="18" id="KW-1185">Reference proteome</keyword>
<comment type="cofactor">
    <cofactor evidence="1">
        <name>FAD</name>
        <dbReference type="ChEBI" id="CHEBI:57692"/>
    </cofactor>
</comment>
<keyword evidence="8" id="KW-0560">Oxidoreductase</keyword>
<dbReference type="InterPro" id="IPR050446">
    <property type="entry name" value="FAD-oxidoreductase/Apoptosis"/>
</dbReference>
<accession>A0AA36CUP7</accession>
<evidence type="ECO:0000256" key="7">
    <source>
        <dbReference type="ARBA" id="ARBA00022946"/>
    </source>
</evidence>
<dbReference type="InterPro" id="IPR016156">
    <property type="entry name" value="FAD/NAD-linked_Rdtase_dimer_sf"/>
</dbReference>
<feature type="transmembrane region" description="Helical" evidence="13">
    <location>
        <begin position="224"/>
        <end position="242"/>
    </location>
</feature>
<dbReference type="InterPro" id="IPR023753">
    <property type="entry name" value="FAD/NAD-binding_dom"/>
</dbReference>
<evidence type="ECO:0000256" key="2">
    <source>
        <dbReference type="ARBA" id="ARBA00004173"/>
    </source>
</evidence>
<feature type="compositionally biased region" description="Polar residues" evidence="12">
    <location>
        <begin position="293"/>
        <end position="311"/>
    </location>
</feature>
<dbReference type="InterPro" id="IPR019430">
    <property type="entry name" value="7TM_GPCR_serpentine_rcpt_Srx"/>
</dbReference>
<dbReference type="GO" id="GO:0033108">
    <property type="term" value="P:mitochondrial respiratory chain complex assembly"/>
    <property type="evidence" value="ECO:0007669"/>
    <property type="project" value="TreeGrafter"/>
</dbReference>
<keyword evidence="4" id="KW-0285">Flavoprotein</keyword>
<reference evidence="17" key="1">
    <citation type="submission" date="2023-06" db="EMBL/GenBank/DDBJ databases">
        <authorList>
            <person name="Delattre M."/>
        </authorList>
    </citation>
    <scope>NUCLEOTIDE SEQUENCE</scope>
    <source>
        <strain evidence="17">AF72</strain>
    </source>
</reference>
<dbReference type="AlphaFoldDB" id="A0AA36CUP7"/>
<evidence type="ECO:0000256" key="10">
    <source>
        <dbReference type="ARBA" id="ARBA00023128"/>
    </source>
</evidence>
<feature type="compositionally biased region" description="Polar residues" evidence="12">
    <location>
        <begin position="704"/>
        <end position="714"/>
    </location>
</feature>
<feature type="transmembrane region" description="Helical" evidence="13">
    <location>
        <begin position="127"/>
        <end position="148"/>
    </location>
</feature>
<dbReference type="GO" id="GO:0008146">
    <property type="term" value="F:sulfotransferase activity"/>
    <property type="evidence" value="ECO:0007669"/>
    <property type="project" value="InterPro"/>
</dbReference>
<dbReference type="PRINTS" id="PR00368">
    <property type="entry name" value="FADPNR"/>
</dbReference>
<dbReference type="InterPro" id="IPR029324">
    <property type="entry name" value="AIF_C"/>
</dbReference>
<gene>
    <name evidence="17" type="ORF">MSPICULIGERA_LOCUS13062</name>
</gene>
<dbReference type="Pfam" id="PF14721">
    <property type="entry name" value="AIF_C"/>
    <property type="match status" value="2"/>
</dbReference>
<keyword evidence="7" id="KW-0809">Transit peptide</keyword>
<dbReference type="Proteomes" id="UP001177023">
    <property type="component" value="Unassembled WGS sequence"/>
</dbReference>
<feature type="transmembrane region" description="Helical" evidence="13">
    <location>
        <begin position="85"/>
        <end position="107"/>
    </location>
</feature>
<keyword evidence="13" id="KW-0472">Membrane</keyword>
<organism evidence="17 18">
    <name type="scientific">Mesorhabditis spiculigera</name>
    <dbReference type="NCBI Taxonomy" id="96644"/>
    <lineage>
        <taxon>Eukaryota</taxon>
        <taxon>Metazoa</taxon>
        <taxon>Ecdysozoa</taxon>
        <taxon>Nematoda</taxon>
        <taxon>Chromadorea</taxon>
        <taxon>Rhabditida</taxon>
        <taxon>Rhabditina</taxon>
        <taxon>Rhabditomorpha</taxon>
        <taxon>Rhabditoidea</taxon>
        <taxon>Rhabditidae</taxon>
        <taxon>Mesorhabditinae</taxon>
        <taxon>Mesorhabditis</taxon>
    </lineage>
</organism>
<proteinExistence type="inferred from homology"/>
<dbReference type="GO" id="GO:0006915">
    <property type="term" value="P:apoptotic process"/>
    <property type="evidence" value="ECO:0007669"/>
    <property type="project" value="UniProtKB-KW"/>
</dbReference>
<evidence type="ECO:0000313" key="17">
    <source>
        <dbReference type="EMBL" id="CAJ0574734.1"/>
    </source>
</evidence>
<feature type="domain" description="Mitochondrial apoptosis-inducing factor C-terminal" evidence="16">
    <location>
        <begin position="1098"/>
        <end position="1144"/>
    </location>
</feature>
<comment type="caution">
    <text evidence="17">The sequence shown here is derived from an EMBL/GenBank/DDBJ whole genome shotgun (WGS) entry which is preliminary data.</text>
</comment>
<evidence type="ECO:0000256" key="12">
    <source>
        <dbReference type="SAM" id="MobiDB-lite"/>
    </source>
</evidence>
<dbReference type="GO" id="GO:0046983">
    <property type="term" value="F:protein dimerization activity"/>
    <property type="evidence" value="ECO:0007669"/>
    <property type="project" value="InterPro"/>
</dbReference>
<evidence type="ECO:0000256" key="11">
    <source>
        <dbReference type="ARBA" id="ARBA00047786"/>
    </source>
</evidence>
<feature type="domain" description="7TM GPCR serpentine receptor class x (Srx)" evidence="15">
    <location>
        <begin position="27"/>
        <end position="279"/>
    </location>
</feature>
<feature type="compositionally biased region" description="Basic and acidic residues" evidence="12">
    <location>
        <begin position="690"/>
        <end position="703"/>
    </location>
</feature>